<comment type="caution">
    <text evidence="1">The sequence shown here is derived from an EMBL/GenBank/DDBJ whole genome shotgun (WGS) entry which is preliminary data.</text>
</comment>
<dbReference type="AlphaFoldDB" id="A0A9W9UX02"/>
<protein>
    <submittedName>
        <fullName evidence="1">Uncharacterized protein</fullName>
    </submittedName>
</protein>
<reference evidence="1" key="1">
    <citation type="submission" date="2022-11" db="EMBL/GenBank/DDBJ databases">
        <authorList>
            <person name="Petersen C."/>
        </authorList>
    </citation>
    <scope>NUCLEOTIDE SEQUENCE</scope>
    <source>
        <strain evidence="1">IBT 29864</strain>
    </source>
</reference>
<gene>
    <name evidence="1" type="ORF">N7496_010758</name>
</gene>
<name>A0A9W9UX02_9EURO</name>
<reference evidence="1" key="2">
    <citation type="journal article" date="2023" name="IMA Fungus">
        <title>Comparative genomic study of the Penicillium genus elucidates a diverse pangenome and 15 lateral gene transfer events.</title>
        <authorList>
            <person name="Petersen C."/>
            <person name="Sorensen T."/>
            <person name="Nielsen M.R."/>
            <person name="Sondergaard T.E."/>
            <person name="Sorensen J.L."/>
            <person name="Fitzpatrick D.A."/>
            <person name="Frisvad J.C."/>
            <person name="Nielsen K.L."/>
        </authorList>
    </citation>
    <scope>NUCLEOTIDE SEQUENCE</scope>
    <source>
        <strain evidence="1">IBT 29864</strain>
    </source>
</reference>
<accession>A0A9W9UX02</accession>
<proteinExistence type="predicted"/>
<evidence type="ECO:0000313" key="2">
    <source>
        <dbReference type="Proteomes" id="UP001147782"/>
    </source>
</evidence>
<organism evidence="1 2">
    <name type="scientific">Penicillium cataractarum</name>
    <dbReference type="NCBI Taxonomy" id="2100454"/>
    <lineage>
        <taxon>Eukaryota</taxon>
        <taxon>Fungi</taxon>
        <taxon>Dikarya</taxon>
        <taxon>Ascomycota</taxon>
        <taxon>Pezizomycotina</taxon>
        <taxon>Eurotiomycetes</taxon>
        <taxon>Eurotiomycetidae</taxon>
        <taxon>Eurotiales</taxon>
        <taxon>Aspergillaceae</taxon>
        <taxon>Penicillium</taxon>
    </lineage>
</organism>
<dbReference type="RefSeq" id="XP_056549631.1">
    <property type="nucleotide sequence ID" value="XM_056703671.1"/>
</dbReference>
<dbReference type="GeneID" id="81442850"/>
<evidence type="ECO:0000313" key="1">
    <source>
        <dbReference type="EMBL" id="KAJ5358345.1"/>
    </source>
</evidence>
<dbReference type="Proteomes" id="UP001147782">
    <property type="component" value="Unassembled WGS sequence"/>
</dbReference>
<keyword evidence="2" id="KW-1185">Reference proteome</keyword>
<sequence>MAIAKSAAMTKEYTAESQEAEMRQAITGLFTLCLYGSGAEGLYGHIVPIPNQDLVKSRYVFTRGSTRMP</sequence>
<dbReference type="EMBL" id="JAPZBS010000009">
    <property type="protein sequence ID" value="KAJ5358345.1"/>
    <property type="molecule type" value="Genomic_DNA"/>
</dbReference>